<dbReference type="EMBL" id="PYOZ01000001">
    <property type="protein sequence ID" value="PSX46711.1"/>
    <property type="molecule type" value="Genomic_DNA"/>
</dbReference>
<gene>
    <name evidence="1" type="ORF">C0W53_01395</name>
</gene>
<proteinExistence type="predicted"/>
<dbReference type="AlphaFoldDB" id="A0AAX0Z1Z7"/>
<comment type="caution">
    <text evidence="1">The sequence shown here is derived from an EMBL/GenBank/DDBJ whole genome shotgun (WGS) entry which is preliminary data.</text>
</comment>
<organism evidence="1 2">
    <name type="scientific">Photobacterium kishitanii</name>
    <dbReference type="NCBI Taxonomy" id="318456"/>
    <lineage>
        <taxon>Bacteria</taxon>
        <taxon>Pseudomonadati</taxon>
        <taxon>Pseudomonadota</taxon>
        <taxon>Gammaproteobacteria</taxon>
        <taxon>Vibrionales</taxon>
        <taxon>Vibrionaceae</taxon>
        <taxon>Photobacterium</taxon>
    </lineage>
</organism>
<dbReference type="Proteomes" id="UP000240728">
    <property type="component" value="Unassembled WGS sequence"/>
</dbReference>
<evidence type="ECO:0000313" key="2">
    <source>
        <dbReference type="Proteomes" id="UP000240728"/>
    </source>
</evidence>
<reference evidence="1 2" key="1">
    <citation type="submission" date="2018-01" db="EMBL/GenBank/DDBJ databases">
        <title>Whole genome sequencing of Histamine producing bacteria.</title>
        <authorList>
            <person name="Butler K."/>
        </authorList>
    </citation>
    <scope>NUCLEOTIDE SEQUENCE [LARGE SCALE GENOMIC DNA]</scope>
    <source>
        <strain evidence="1 2">A1-4</strain>
    </source>
</reference>
<evidence type="ECO:0000313" key="1">
    <source>
        <dbReference type="EMBL" id="PSX46711.1"/>
    </source>
</evidence>
<name>A0AAX0Z1Z7_9GAMM</name>
<sequence length="59" mass="6909">MNAFDRVRVVFYMMPVLMQVFICLSLLNQSLVIYFVLFLSGFSIIEAYIYSDGDHINHN</sequence>
<keyword evidence="2" id="KW-1185">Reference proteome</keyword>
<protein>
    <submittedName>
        <fullName evidence="1">Uncharacterized protein</fullName>
    </submittedName>
</protein>
<accession>A0AAX0Z1Z7</accession>